<dbReference type="InterPro" id="IPR002611">
    <property type="entry name" value="IstB_ATP-bd"/>
</dbReference>
<dbReference type="RefSeq" id="WP_153704617.1">
    <property type="nucleotide sequence ID" value="NZ_WJNA01000005.1"/>
</dbReference>
<dbReference type="InterPro" id="IPR027417">
    <property type="entry name" value="P-loop_NTPase"/>
</dbReference>
<dbReference type="SUPFAM" id="SSF52540">
    <property type="entry name" value="P-loop containing nucleoside triphosphate hydrolases"/>
    <property type="match status" value="1"/>
</dbReference>
<proteinExistence type="predicted"/>
<dbReference type="PANTHER" id="PTHR30050:SF4">
    <property type="entry name" value="ATP-BINDING PROTEIN RV3427C IN INSERTION SEQUENCE-RELATED"/>
    <property type="match status" value="1"/>
</dbReference>
<name>A0A6L5P3Z0_LIMRT</name>
<dbReference type="Pfam" id="PF01695">
    <property type="entry name" value="IstB_IS21"/>
    <property type="match status" value="1"/>
</dbReference>
<dbReference type="Gene3D" id="3.40.50.300">
    <property type="entry name" value="P-loop containing nucleotide triphosphate hydrolases"/>
    <property type="match status" value="1"/>
</dbReference>
<dbReference type="InterPro" id="IPR003593">
    <property type="entry name" value="AAA+_ATPase"/>
</dbReference>
<dbReference type="GO" id="GO:0005524">
    <property type="term" value="F:ATP binding"/>
    <property type="evidence" value="ECO:0007669"/>
    <property type="project" value="InterPro"/>
</dbReference>
<dbReference type="EMBL" id="WJNA01000005">
    <property type="protein sequence ID" value="MRH08402.1"/>
    <property type="molecule type" value="Genomic_DNA"/>
</dbReference>
<dbReference type="Proteomes" id="UP000472879">
    <property type="component" value="Unassembled WGS sequence"/>
</dbReference>
<dbReference type="PANTHER" id="PTHR30050">
    <property type="entry name" value="CHROMOSOMAL REPLICATION INITIATOR PROTEIN DNAA"/>
    <property type="match status" value="1"/>
</dbReference>
<evidence type="ECO:0000313" key="2">
    <source>
        <dbReference type="EMBL" id="MRH08402.1"/>
    </source>
</evidence>
<feature type="domain" description="AAA+ ATPase" evidence="1">
    <location>
        <begin position="100"/>
        <end position="262"/>
    </location>
</feature>
<dbReference type="SMART" id="SM00382">
    <property type="entry name" value="AAA"/>
    <property type="match status" value="1"/>
</dbReference>
<dbReference type="GO" id="GO:0006260">
    <property type="term" value="P:DNA replication"/>
    <property type="evidence" value="ECO:0007669"/>
    <property type="project" value="TreeGrafter"/>
</dbReference>
<evidence type="ECO:0000259" key="1">
    <source>
        <dbReference type="SMART" id="SM00382"/>
    </source>
</evidence>
<protein>
    <submittedName>
        <fullName evidence="2">AAA family ATPase</fullName>
    </submittedName>
</protein>
<comment type="caution">
    <text evidence="2">The sequence shown here is derived from an EMBL/GenBank/DDBJ whole genome shotgun (WGS) entry which is preliminary data.</text>
</comment>
<organism evidence="2 3">
    <name type="scientific">Limosilactobacillus reuteri</name>
    <name type="common">Lactobacillus reuteri</name>
    <dbReference type="NCBI Taxonomy" id="1598"/>
    <lineage>
        <taxon>Bacteria</taxon>
        <taxon>Bacillati</taxon>
        <taxon>Bacillota</taxon>
        <taxon>Bacilli</taxon>
        <taxon>Lactobacillales</taxon>
        <taxon>Lactobacillaceae</taxon>
        <taxon>Limosilactobacillus</taxon>
    </lineage>
</organism>
<accession>A0A6L5P3Z0</accession>
<reference evidence="2 3" key="1">
    <citation type="submission" date="2019-11" db="EMBL/GenBank/DDBJ databases">
        <title>Draft genome sequence of 12 host-associated Lactobacillus reuteri rodent strains.</title>
        <authorList>
            <person name="Zhang S."/>
            <person name="Ozcam M."/>
            <person name="Van Pijkeren J.P."/>
        </authorList>
    </citation>
    <scope>NUCLEOTIDE SEQUENCE [LARGE SCALE GENOMIC DNA]</scope>
    <source>
        <strain evidence="2 3">Lr4020</strain>
    </source>
</reference>
<sequence>MSFVKANWDIDPKIFEKAGVDIHNPNLREIVEERNKNMEKQFNRQLQHKKSNAVWGKSLWAGGEIEFTFNDWKPAERDNTLKAKNLGNKAYKLANEMIDGHLNVVMSGDAGVGKTSLALAMGNLLRSKNKTVLFVSIVALSQLAKDQYDYTDRKERLNMLEEAMKRCDVLILDDLGADGGNTEKVMSSGYTGARKDVQSLLFEVANTRYEGTKNERKNANENGIKLIKPVHQTIITTNNLTDELIRIYGERTISRLISRDPNHRLPFNDMEDMRIKEGI</sequence>
<dbReference type="CDD" id="cd00009">
    <property type="entry name" value="AAA"/>
    <property type="match status" value="1"/>
</dbReference>
<gene>
    <name evidence="2" type="ORF">GIX81_02880</name>
</gene>
<dbReference type="AlphaFoldDB" id="A0A6L5P3Z0"/>
<evidence type="ECO:0000313" key="3">
    <source>
        <dbReference type="Proteomes" id="UP000472879"/>
    </source>
</evidence>